<dbReference type="SUPFAM" id="SSF53383">
    <property type="entry name" value="PLP-dependent transferases"/>
    <property type="match status" value="1"/>
</dbReference>
<dbReference type="CDD" id="cd07377">
    <property type="entry name" value="WHTH_GntR"/>
    <property type="match status" value="1"/>
</dbReference>
<dbReference type="SMART" id="SM00345">
    <property type="entry name" value="HTH_GNTR"/>
    <property type="match status" value="1"/>
</dbReference>
<evidence type="ECO:0000313" key="8">
    <source>
        <dbReference type="Proteomes" id="UP000678513"/>
    </source>
</evidence>
<evidence type="ECO:0000256" key="2">
    <source>
        <dbReference type="ARBA" id="ARBA00022898"/>
    </source>
</evidence>
<keyword evidence="3" id="KW-0805">Transcription regulation</keyword>
<keyword evidence="5" id="KW-0804">Transcription</keyword>
<reference evidence="7 8" key="1">
    <citation type="submission" date="2021-03" db="EMBL/GenBank/DDBJ databases">
        <title>Human Oral Microbial Genomes.</title>
        <authorList>
            <person name="Johnston C.D."/>
            <person name="Chen T."/>
            <person name="Dewhirst F.E."/>
        </authorList>
    </citation>
    <scope>NUCLEOTIDE SEQUENCE [LARGE SCALE GENOMIC DNA]</scope>
    <source>
        <strain evidence="7 8">DSMZ 100122</strain>
    </source>
</reference>
<dbReference type="Gene3D" id="1.10.10.10">
    <property type="entry name" value="Winged helix-like DNA-binding domain superfamily/Winged helix DNA-binding domain"/>
    <property type="match status" value="1"/>
</dbReference>
<dbReference type="InterPro" id="IPR036388">
    <property type="entry name" value="WH-like_DNA-bd_sf"/>
</dbReference>
<sequence>MVRTALPIQQRLVLDPEVTPVSRRIVVAVMRGIEEGKLADGDPLPSSRRFAEGHGVSRSCVVEAYETLGGLGLVSSSQGSGTRISKGARELLQDRPVAAGMRSGKKPRQLAGTVNLTVPGGADNSVINLRDWNRAWREATNPFEAQNGISALGEALSDHLRSFRGMVLDPGQIIFRPCIGSVLADIVHGLELRGCGVAIEDPGYPRVQRHLINEGCRVHCIPVDEEGLRIDMLTGADKVVHVTPARQWPTGVAMSARRRRELLEWSARTGGVIIENDLDAEFTYGHAPQPTLFSMAEGSARVVYVGSSSKLITPELGLVWLIVDEGFRKRAADVAVVSDFSARALAHYMASGAMYRHRNRALALFGERRAALLAALDKSVPDVQIFGDPSGTELVLRLPEKVNELVVQMRLEDAGYQVSTLGDFAMRDHPPALLLQYGDLAPVQARDFAESLRAVLAS</sequence>
<dbReference type="Proteomes" id="UP000678513">
    <property type="component" value="Chromosome"/>
</dbReference>
<evidence type="ECO:0000256" key="3">
    <source>
        <dbReference type="ARBA" id="ARBA00023015"/>
    </source>
</evidence>
<dbReference type="InterPro" id="IPR015424">
    <property type="entry name" value="PyrdxlP-dep_Trfase"/>
</dbReference>
<accession>A0ABX7Y7C6</accession>
<dbReference type="PANTHER" id="PTHR46577">
    <property type="entry name" value="HTH-TYPE TRANSCRIPTIONAL REGULATORY PROTEIN GABR"/>
    <property type="match status" value="1"/>
</dbReference>
<dbReference type="InterPro" id="IPR000524">
    <property type="entry name" value="Tscrpt_reg_HTH_GntR"/>
</dbReference>
<dbReference type="InterPro" id="IPR004839">
    <property type="entry name" value="Aminotransferase_I/II_large"/>
</dbReference>
<dbReference type="PROSITE" id="PS50949">
    <property type="entry name" value="HTH_GNTR"/>
    <property type="match status" value="1"/>
</dbReference>
<keyword evidence="7" id="KW-0808">Transferase</keyword>
<dbReference type="GO" id="GO:0008483">
    <property type="term" value="F:transaminase activity"/>
    <property type="evidence" value="ECO:0007669"/>
    <property type="project" value="UniProtKB-KW"/>
</dbReference>
<gene>
    <name evidence="7" type="ORF">J5A65_03105</name>
</gene>
<protein>
    <submittedName>
        <fullName evidence="7">PLP-dependent aminotransferase family protein</fullName>
    </submittedName>
</protein>
<evidence type="ECO:0000259" key="6">
    <source>
        <dbReference type="PROSITE" id="PS50949"/>
    </source>
</evidence>
<keyword evidence="8" id="KW-1185">Reference proteome</keyword>
<dbReference type="Pfam" id="PF00155">
    <property type="entry name" value="Aminotran_1_2"/>
    <property type="match status" value="1"/>
</dbReference>
<name>A0ABX7Y7C6_9ACTN</name>
<proteinExistence type="inferred from homology"/>
<keyword evidence="4" id="KW-0238">DNA-binding</keyword>
<dbReference type="InterPro" id="IPR036390">
    <property type="entry name" value="WH_DNA-bd_sf"/>
</dbReference>
<feature type="domain" description="HTH gntR-type" evidence="6">
    <location>
        <begin position="19"/>
        <end position="87"/>
    </location>
</feature>
<dbReference type="CDD" id="cd00609">
    <property type="entry name" value="AAT_like"/>
    <property type="match status" value="1"/>
</dbReference>
<dbReference type="InterPro" id="IPR015421">
    <property type="entry name" value="PyrdxlP-dep_Trfase_major"/>
</dbReference>
<organism evidence="7 8">
    <name type="scientific">Arachnia rubra</name>
    <dbReference type="NCBI Taxonomy" id="1547448"/>
    <lineage>
        <taxon>Bacteria</taxon>
        <taxon>Bacillati</taxon>
        <taxon>Actinomycetota</taxon>
        <taxon>Actinomycetes</taxon>
        <taxon>Propionibacteriales</taxon>
        <taxon>Propionibacteriaceae</taxon>
        <taxon>Arachnia</taxon>
    </lineage>
</organism>
<evidence type="ECO:0000256" key="1">
    <source>
        <dbReference type="ARBA" id="ARBA00005384"/>
    </source>
</evidence>
<dbReference type="EMBL" id="CP072384">
    <property type="protein sequence ID" value="QUC08745.1"/>
    <property type="molecule type" value="Genomic_DNA"/>
</dbReference>
<evidence type="ECO:0000256" key="4">
    <source>
        <dbReference type="ARBA" id="ARBA00023125"/>
    </source>
</evidence>
<dbReference type="RefSeq" id="WP_212325207.1">
    <property type="nucleotide sequence ID" value="NZ_AP024463.1"/>
</dbReference>
<dbReference type="PANTHER" id="PTHR46577:SF1">
    <property type="entry name" value="HTH-TYPE TRANSCRIPTIONAL REGULATORY PROTEIN GABR"/>
    <property type="match status" value="1"/>
</dbReference>
<evidence type="ECO:0000256" key="5">
    <source>
        <dbReference type="ARBA" id="ARBA00023163"/>
    </source>
</evidence>
<dbReference type="SUPFAM" id="SSF46785">
    <property type="entry name" value="Winged helix' DNA-binding domain"/>
    <property type="match status" value="1"/>
</dbReference>
<evidence type="ECO:0000313" key="7">
    <source>
        <dbReference type="EMBL" id="QUC08745.1"/>
    </source>
</evidence>
<keyword evidence="2" id="KW-0663">Pyridoxal phosphate</keyword>
<comment type="similarity">
    <text evidence="1">In the C-terminal section; belongs to the class-I pyridoxal-phosphate-dependent aminotransferase family.</text>
</comment>
<dbReference type="InterPro" id="IPR051446">
    <property type="entry name" value="HTH_trans_reg/aminotransferase"/>
</dbReference>
<keyword evidence="7" id="KW-0032">Aminotransferase</keyword>
<dbReference type="Gene3D" id="3.40.640.10">
    <property type="entry name" value="Type I PLP-dependent aspartate aminotransferase-like (Major domain)"/>
    <property type="match status" value="1"/>
</dbReference>
<dbReference type="Pfam" id="PF00392">
    <property type="entry name" value="GntR"/>
    <property type="match status" value="1"/>
</dbReference>